<name>A0A4Z2J6X5_9TELE</name>
<accession>A0A4Z2J6X5</accession>
<dbReference type="AlphaFoldDB" id="A0A4Z2J6X5"/>
<evidence type="ECO:0000313" key="2">
    <source>
        <dbReference type="Proteomes" id="UP000314294"/>
    </source>
</evidence>
<protein>
    <submittedName>
        <fullName evidence="1">Uncharacterized protein</fullName>
    </submittedName>
</protein>
<dbReference type="Proteomes" id="UP000314294">
    <property type="component" value="Unassembled WGS sequence"/>
</dbReference>
<evidence type="ECO:0000313" key="1">
    <source>
        <dbReference type="EMBL" id="TNN85681.1"/>
    </source>
</evidence>
<organism evidence="1 2">
    <name type="scientific">Liparis tanakae</name>
    <name type="common">Tanaka's snailfish</name>
    <dbReference type="NCBI Taxonomy" id="230148"/>
    <lineage>
        <taxon>Eukaryota</taxon>
        <taxon>Metazoa</taxon>
        <taxon>Chordata</taxon>
        <taxon>Craniata</taxon>
        <taxon>Vertebrata</taxon>
        <taxon>Euteleostomi</taxon>
        <taxon>Actinopterygii</taxon>
        <taxon>Neopterygii</taxon>
        <taxon>Teleostei</taxon>
        <taxon>Neoteleostei</taxon>
        <taxon>Acanthomorphata</taxon>
        <taxon>Eupercaria</taxon>
        <taxon>Perciformes</taxon>
        <taxon>Cottioidei</taxon>
        <taxon>Cottales</taxon>
        <taxon>Liparidae</taxon>
        <taxon>Liparis</taxon>
    </lineage>
</organism>
<sequence>MSRLADSLEVRKGLLTPHGPHDRATCTQGDCACRQPTSERPHPTRRHLSEGRMFPGHREQLLGASELLQTSGCPLSAIKRAGTARQSLQSQKHLGLFFIGQERSEGTSAGNKPICCKPHLDGIFLYDSCDATSVQFSSNARTRSVPRAMGFTTCFPLSPRARPRSHRAVNVEAPPSLGGRLTCDLLHAAEVSGQLLQHGCPAQGCLPIRISPPILNSLLPNRHQAAKHSEFLQLSSRSFKPTCSIAFCTTMSGPRALNLYNSFTILHLLP</sequence>
<reference evidence="1 2" key="1">
    <citation type="submission" date="2019-03" db="EMBL/GenBank/DDBJ databases">
        <title>First draft genome of Liparis tanakae, snailfish: a comprehensive survey of snailfish specific genes.</title>
        <authorList>
            <person name="Kim W."/>
            <person name="Song I."/>
            <person name="Jeong J.-H."/>
            <person name="Kim D."/>
            <person name="Kim S."/>
            <person name="Ryu S."/>
            <person name="Song J.Y."/>
            <person name="Lee S.K."/>
        </authorList>
    </citation>
    <scope>NUCLEOTIDE SEQUENCE [LARGE SCALE GENOMIC DNA]</scope>
    <source>
        <tissue evidence="1">Muscle</tissue>
    </source>
</reference>
<comment type="caution">
    <text evidence="1">The sequence shown here is derived from an EMBL/GenBank/DDBJ whole genome shotgun (WGS) entry which is preliminary data.</text>
</comment>
<gene>
    <name evidence="1" type="ORF">EYF80_003928</name>
</gene>
<keyword evidence="2" id="KW-1185">Reference proteome</keyword>
<dbReference type="EMBL" id="SRLO01000019">
    <property type="protein sequence ID" value="TNN85681.1"/>
    <property type="molecule type" value="Genomic_DNA"/>
</dbReference>
<proteinExistence type="predicted"/>